<gene>
    <name evidence="1" type="ORF">DSO57_1020997</name>
</gene>
<proteinExistence type="predicted"/>
<protein>
    <submittedName>
        <fullName evidence="1">Uncharacterized protein</fullName>
    </submittedName>
</protein>
<reference evidence="1" key="1">
    <citation type="submission" date="2022-04" db="EMBL/GenBank/DDBJ databases">
        <title>Genome of the entomopathogenic fungus Entomophthora muscae.</title>
        <authorList>
            <person name="Elya C."/>
            <person name="Lovett B.R."/>
            <person name="Lee E."/>
            <person name="Macias A.M."/>
            <person name="Hajek A.E."/>
            <person name="De Bivort B.L."/>
            <person name="Kasson M.T."/>
            <person name="De Fine Licht H.H."/>
            <person name="Stajich J.E."/>
        </authorList>
    </citation>
    <scope>NUCLEOTIDE SEQUENCE</scope>
    <source>
        <strain evidence="1">Berkeley</strain>
    </source>
</reference>
<dbReference type="Proteomes" id="UP001165960">
    <property type="component" value="Unassembled WGS sequence"/>
</dbReference>
<name>A0ACC2RI81_9FUNG</name>
<keyword evidence="2" id="KW-1185">Reference proteome</keyword>
<comment type="caution">
    <text evidence="1">The sequence shown here is derived from an EMBL/GenBank/DDBJ whole genome shotgun (WGS) entry which is preliminary data.</text>
</comment>
<evidence type="ECO:0000313" key="1">
    <source>
        <dbReference type="EMBL" id="KAJ9049775.1"/>
    </source>
</evidence>
<dbReference type="EMBL" id="QTSX02007200">
    <property type="protein sequence ID" value="KAJ9049775.1"/>
    <property type="molecule type" value="Genomic_DNA"/>
</dbReference>
<accession>A0ACC2RI81</accession>
<sequence>MNLPPHPMPKAHGSEDLDPGMPNNNGYGMSNLLGSPKTIEVDELVINNINGPPVILDPRFEPQTFQLFPVP</sequence>
<organism evidence="1 2">
    <name type="scientific">Entomophthora muscae</name>
    <dbReference type="NCBI Taxonomy" id="34485"/>
    <lineage>
        <taxon>Eukaryota</taxon>
        <taxon>Fungi</taxon>
        <taxon>Fungi incertae sedis</taxon>
        <taxon>Zoopagomycota</taxon>
        <taxon>Entomophthoromycotina</taxon>
        <taxon>Entomophthoromycetes</taxon>
        <taxon>Entomophthorales</taxon>
        <taxon>Entomophthoraceae</taxon>
        <taxon>Entomophthora</taxon>
    </lineage>
</organism>
<evidence type="ECO:0000313" key="2">
    <source>
        <dbReference type="Proteomes" id="UP001165960"/>
    </source>
</evidence>